<dbReference type="Ensembl" id="ENSACAT00000049269.1">
    <property type="protein sequence ID" value="ENSACAP00000024296.1"/>
    <property type="gene ID" value="ENSACAG00000041860.1"/>
</dbReference>
<protein>
    <recommendedName>
        <fullName evidence="4">Glycosyl hydrolases family 22 (GH22) domain-containing protein</fullName>
    </recommendedName>
</protein>
<dbReference type="RefSeq" id="XP_016852685.1">
    <property type="nucleotide sequence ID" value="XM_016997196.2"/>
</dbReference>
<dbReference type="Gene3D" id="1.10.530.10">
    <property type="match status" value="1"/>
</dbReference>
<evidence type="ECO:0000313" key="5">
    <source>
        <dbReference type="Ensembl" id="ENSACAP00000024296.1"/>
    </source>
</evidence>
<sequence length="158" mass="18244">MPILKLMAPFLIFLLIGAGETKIISRCALANLIADLVPDGYARYTINDWICLAHSASYFDSMRISRQEEDSARRYGIFQFSNMEHCSDGCRSSLNICRTQCTNFINDDLRDDIRCVMKIIRADTGFDEWRVYGVNCKGKDLARWIQGCTIVKPWDKWR</sequence>
<comment type="similarity">
    <text evidence="2">Belongs to the glycosyl hydrolase 22 family.</text>
</comment>
<keyword evidence="6" id="KW-1185">Reference proteome</keyword>
<dbReference type="InterPro" id="IPR019799">
    <property type="entry name" value="Glyco_hydro_22_CS"/>
</dbReference>
<dbReference type="PROSITE" id="PS51348">
    <property type="entry name" value="GLYCOSYL_HYDROL_F22_2"/>
    <property type="match status" value="1"/>
</dbReference>
<keyword evidence="3" id="KW-0732">Signal</keyword>
<reference evidence="5" key="3">
    <citation type="submission" date="2025-09" db="UniProtKB">
        <authorList>
            <consortium name="Ensembl"/>
        </authorList>
    </citation>
    <scope>IDENTIFICATION</scope>
</reference>
<evidence type="ECO:0000256" key="2">
    <source>
        <dbReference type="RuleBase" id="RU004440"/>
    </source>
</evidence>
<dbReference type="OrthoDB" id="17373at2759"/>
<feature type="signal peptide" evidence="3">
    <location>
        <begin position="1"/>
        <end position="21"/>
    </location>
</feature>
<dbReference type="GeneID" id="100566392"/>
<reference evidence="5" key="1">
    <citation type="submission" date="2009-12" db="EMBL/GenBank/DDBJ databases">
        <title>The Genome Sequence of Anolis carolinensis (Green Anole Lizard).</title>
        <authorList>
            <consortium name="The Genome Sequencing Platform"/>
            <person name="Di Palma F."/>
            <person name="Alfoldi J."/>
            <person name="Heiman D."/>
            <person name="Young S."/>
            <person name="Grabherr M."/>
            <person name="Johnson J."/>
            <person name="Lander E.S."/>
            <person name="Lindblad-Toh K."/>
        </authorList>
    </citation>
    <scope>NUCLEOTIDE SEQUENCE [LARGE SCALE GENOMIC DNA]</scope>
    <source>
        <strain evidence="5">JBL SC #1</strain>
    </source>
</reference>
<dbReference type="PRINTS" id="PR00137">
    <property type="entry name" value="LYSOZYME"/>
</dbReference>
<dbReference type="Pfam" id="PF00062">
    <property type="entry name" value="Lys"/>
    <property type="match status" value="1"/>
</dbReference>
<dbReference type="InterPro" id="IPR000974">
    <property type="entry name" value="Glyco_hydro_22_lys"/>
</dbReference>
<organism evidence="5 6">
    <name type="scientific">Anolis carolinensis</name>
    <name type="common">Green anole</name>
    <name type="synonym">American chameleon</name>
    <dbReference type="NCBI Taxonomy" id="28377"/>
    <lineage>
        <taxon>Eukaryota</taxon>
        <taxon>Metazoa</taxon>
        <taxon>Chordata</taxon>
        <taxon>Craniata</taxon>
        <taxon>Vertebrata</taxon>
        <taxon>Euteleostomi</taxon>
        <taxon>Lepidosauria</taxon>
        <taxon>Squamata</taxon>
        <taxon>Bifurcata</taxon>
        <taxon>Unidentata</taxon>
        <taxon>Episquamata</taxon>
        <taxon>Toxicofera</taxon>
        <taxon>Iguania</taxon>
        <taxon>Dactyloidae</taxon>
        <taxon>Anolis</taxon>
    </lineage>
</organism>
<reference evidence="5" key="2">
    <citation type="submission" date="2025-08" db="UniProtKB">
        <authorList>
            <consortium name="Ensembl"/>
        </authorList>
    </citation>
    <scope>IDENTIFICATION</scope>
</reference>
<evidence type="ECO:0000259" key="4">
    <source>
        <dbReference type="PROSITE" id="PS00128"/>
    </source>
</evidence>
<dbReference type="InterPro" id="IPR023346">
    <property type="entry name" value="Lysozyme-like_dom_sf"/>
</dbReference>
<dbReference type="GeneTree" id="ENSGT00940000159227"/>
<proteinExistence type="inferred from homology"/>
<dbReference type="InterPro" id="IPR001916">
    <property type="entry name" value="Glyco_hydro_22"/>
</dbReference>
<keyword evidence="1" id="KW-1015">Disulfide bond</keyword>
<name>A0A803SMV6_ANOCA</name>
<dbReference type="PANTHER" id="PTHR11407:SF69">
    <property type="entry name" value="LYSOZYME C, MILK ISOZYME"/>
    <property type="match status" value="1"/>
</dbReference>
<feature type="domain" description="Glycosyl hydrolases family 22 (GH22)" evidence="4">
    <location>
        <begin position="97"/>
        <end position="115"/>
    </location>
</feature>
<dbReference type="InParanoid" id="A0A803SMV6"/>
<dbReference type="SMART" id="SM00263">
    <property type="entry name" value="LYZ1"/>
    <property type="match status" value="1"/>
</dbReference>
<feature type="chain" id="PRO_5032932724" description="Glycosyl hydrolases family 22 (GH22) domain-containing protein" evidence="3">
    <location>
        <begin position="22"/>
        <end position="158"/>
    </location>
</feature>
<dbReference type="AlphaFoldDB" id="A0A803SMV6"/>
<evidence type="ECO:0000256" key="3">
    <source>
        <dbReference type="SAM" id="SignalP"/>
    </source>
</evidence>
<dbReference type="PRINTS" id="PR00135">
    <property type="entry name" value="LYZLACT"/>
</dbReference>
<gene>
    <name evidence="5" type="primary">LOC100566392</name>
</gene>
<dbReference type="FunFam" id="1.10.530.10:FF:000055">
    <property type="entry name" value="Uncharacterized protein"/>
    <property type="match status" value="1"/>
</dbReference>
<dbReference type="Proteomes" id="UP000001646">
    <property type="component" value="Unplaced"/>
</dbReference>
<dbReference type="PROSITE" id="PS00128">
    <property type="entry name" value="GLYCOSYL_HYDROL_F22_1"/>
    <property type="match status" value="1"/>
</dbReference>
<dbReference type="GO" id="GO:0003796">
    <property type="term" value="F:lysozyme activity"/>
    <property type="evidence" value="ECO:0000318"/>
    <property type="project" value="GO_Central"/>
</dbReference>
<dbReference type="SUPFAM" id="SSF53955">
    <property type="entry name" value="Lysozyme-like"/>
    <property type="match status" value="1"/>
</dbReference>
<evidence type="ECO:0000313" key="6">
    <source>
        <dbReference type="Proteomes" id="UP000001646"/>
    </source>
</evidence>
<accession>A0A803SMV6</accession>
<dbReference type="PANTHER" id="PTHR11407">
    <property type="entry name" value="LYSOZYME C"/>
    <property type="match status" value="1"/>
</dbReference>
<evidence type="ECO:0000256" key="1">
    <source>
        <dbReference type="ARBA" id="ARBA00023157"/>
    </source>
</evidence>